<sequence length="150" mass="16399">MDITSREQAFSDKIDCKFPYSNASKAAALIAEARSISTNAEFWVLYEIVSPPASQGLPKLTQRELLAAWIENAASPLAARIADLASQVIDGGKVPTEKALNEMHEVAAFAGQYAALAVVSHLAYARSEGVDHELIDTLEQQIRMRWDAPR</sequence>
<dbReference type="AlphaFoldDB" id="A0A1R3U083"/>
<organism evidence="1 2">
    <name type="scientific">Agrobacterium rosae</name>
    <dbReference type="NCBI Taxonomy" id="1972867"/>
    <lineage>
        <taxon>Bacteria</taxon>
        <taxon>Pseudomonadati</taxon>
        <taxon>Pseudomonadota</taxon>
        <taxon>Alphaproteobacteria</taxon>
        <taxon>Hyphomicrobiales</taxon>
        <taxon>Rhizobiaceae</taxon>
        <taxon>Rhizobium/Agrobacterium group</taxon>
        <taxon>Agrobacterium</taxon>
    </lineage>
</organism>
<proteinExistence type="predicted"/>
<gene>
    <name evidence="1" type="ORF">DSM25559_4324</name>
</gene>
<evidence type="ECO:0000313" key="1">
    <source>
        <dbReference type="EMBL" id="SCX33987.1"/>
    </source>
</evidence>
<name>A0A1R3U083_9HYPH</name>
<reference evidence="2" key="1">
    <citation type="submission" date="2016-10" db="EMBL/GenBank/DDBJ databases">
        <authorList>
            <person name="Wibberg D."/>
        </authorList>
    </citation>
    <scope>NUCLEOTIDE SEQUENCE [LARGE SCALE GENOMIC DNA]</scope>
</reference>
<dbReference type="Proteomes" id="UP000187891">
    <property type="component" value="Unassembled WGS sequence"/>
</dbReference>
<dbReference type="RefSeq" id="WP_077122365.1">
    <property type="nucleotide sequence ID" value="NZ_CP133552.1"/>
</dbReference>
<dbReference type="EMBL" id="FMUE01000014">
    <property type="protein sequence ID" value="SCX33987.1"/>
    <property type="molecule type" value="Genomic_DNA"/>
</dbReference>
<protein>
    <submittedName>
        <fullName evidence="1">Uncharacterized protein</fullName>
    </submittedName>
</protein>
<evidence type="ECO:0000313" key="2">
    <source>
        <dbReference type="Proteomes" id="UP000187891"/>
    </source>
</evidence>
<accession>A0A1R3U083</accession>